<dbReference type="InterPro" id="IPR004134">
    <property type="entry name" value="Peptidase_C1B"/>
</dbReference>
<dbReference type="GO" id="GO:0009636">
    <property type="term" value="P:response to toxic substance"/>
    <property type="evidence" value="ECO:0007669"/>
    <property type="project" value="TreeGrafter"/>
</dbReference>
<dbReference type="InterPro" id="IPR038765">
    <property type="entry name" value="Papain-like_cys_pep_sf"/>
</dbReference>
<feature type="chain" id="PRO_5017795073" evidence="4">
    <location>
        <begin position="20"/>
        <end position="417"/>
    </location>
</feature>
<dbReference type="Gene3D" id="3.90.70.10">
    <property type="entry name" value="Cysteine proteinases"/>
    <property type="match status" value="1"/>
</dbReference>
<evidence type="ECO:0000256" key="2">
    <source>
        <dbReference type="ARBA" id="ARBA00022801"/>
    </source>
</evidence>
<dbReference type="PANTHER" id="PTHR10363:SF2">
    <property type="entry name" value="BLEOMYCIN HYDROLASE"/>
    <property type="match status" value="1"/>
</dbReference>
<dbReference type="InterPro" id="IPR000169">
    <property type="entry name" value="Pept_cys_AS"/>
</dbReference>
<evidence type="ECO:0000256" key="3">
    <source>
        <dbReference type="ARBA" id="ARBA00022807"/>
    </source>
</evidence>
<dbReference type="GO" id="GO:0070005">
    <property type="term" value="F:cysteine-type aminopeptidase activity"/>
    <property type="evidence" value="ECO:0007669"/>
    <property type="project" value="InterPro"/>
</dbReference>
<dbReference type="GO" id="GO:0005737">
    <property type="term" value="C:cytoplasm"/>
    <property type="evidence" value="ECO:0007669"/>
    <property type="project" value="TreeGrafter"/>
</dbReference>
<dbReference type="EMBL" id="QUAH01000008">
    <property type="protein sequence ID" value="RFT15595.1"/>
    <property type="molecule type" value="Genomic_DNA"/>
</dbReference>
<keyword evidence="3" id="KW-0788">Thiol protease</keyword>
<feature type="signal peptide" evidence="4">
    <location>
        <begin position="1"/>
        <end position="19"/>
    </location>
</feature>
<dbReference type="SUPFAM" id="SSF54001">
    <property type="entry name" value="Cysteine proteinases"/>
    <property type="match status" value="1"/>
</dbReference>
<organism evidence="5 6">
    <name type="scientific">Candidatus Saccharicenans subterraneus</name>
    <dbReference type="NCBI Taxonomy" id="2508984"/>
    <lineage>
        <taxon>Bacteria</taxon>
        <taxon>Candidatus Aminicenantota</taxon>
        <taxon>Candidatus Aminicenantia</taxon>
        <taxon>Candidatus Aminicenantales</taxon>
        <taxon>Candidatus Saccharicenantaceae</taxon>
        <taxon>Candidatus Saccharicenans</taxon>
    </lineage>
</organism>
<accession>A0A3E2BLG4</accession>
<sequence length="417" mass="48605">MYKKSMRFLLIMVIAISLAWSLACKQQRPEAGQDKPAVIQIGDKEIQARDEAIYKTREYDGRKYEYLSLDFSRIERPASLDEFQKIFHLPPIRQYNTGTCWSFSTTSFLESELKRLGRGEFKLSELYTVYWEYVEKARRFIREKGNSFLGEGSEHNAVFLRMKQYGAVPASIYTGLLPGKTEHDHSALFREIRDYLDFCQKNQYWDEEKAIAYVRLILNKHLGEPPAEFEYNGQKMTPKEFLDRVLQLPLDDYVSFMSFKYLPFYTRGEFKVPDNWWHSQDYYNVPLDEFYQAIVKALEAGYSVALSSDVSEPGIRGDEGLAIVPSFDILPALVDQDSREFRFYNKTSEDDHAIHCVGLARKGDHTWFLIKDSGAGAHRGPYKGYILYRDDFVRLKVLAFTVHKEAVADLLKKFEQK</sequence>
<proteinExistence type="predicted"/>
<name>A0A3E2BLG4_9BACT</name>
<keyword evidence="1" id="KW-0645">Protease</keyword>
<dbReference type="PANTHER" id="PTHR10363">
    <property type="entry name" value="BLEOMYCIN HYDROLASE"/>
    <property type="match status" value="1"/>
</dbReference>
<keyword evidence="2" id="KW-0378">Hydrolase</keyword>
<dbReference type="Pfam" id="PF03051">
    <property type="entry name" value="Peptidase_C1_2"/>
    <property type="match status" value="2"/>
</dbReference>
<evidence type="ECO:0000256" key="1">
    <source>
        <dbReference type="ARBA" id="ARBA00022670"/>
    </source>
</evidence>
<protein>
    <submittedName>
        <fullName evidence="5">Aminopeptidase C</fullName>
    </submittedName>
</protein>
<gene>
    <name evidence="5" type="ORF">OP8BY_0243</name>
</gene>
<comment type="caution">
    <text evidence="5">The sequence shown here is derived from an EMBL/GenBank/DDBJ whole genome shotgun (WGS) entry which is preliminary data.</text>
</comment>
<dbReference type="GO" id="GO:0006508">
    <property type="term" value="P:proteolysis"/>
    <property type="evidence" value="ECO:0007669"/>
    <property type="project" value="UniProtKB-KW"/>
</dbReference>
<evidence type="ECO:0000313" key="6">
    <source>
        <dbReference type="Proteomes" id="UP000257323"/>
    </source>
</evidence>
<evidence type="ECO:0000313" key="5">
    <source>
        <dbReference type="EMBL" id="RFT15595.1"/>
    </source>
</evidence>
<dbReference type="GO" id="GO:0043418">
    <property type="term" value="P:homocysteine catabolic process"/>
    <property type="evidence" value="ECO:0007669"/>
    <property type="project" value="TreeGrafter"/>
</dbReference>
<keyword evidence="5" id="KW-0031">Aminopeptidase</keyword>
<dbReference type="PROSITE" id="PS00139">
    <property type="entry name" value="THIOL_PROTEASE_CYS"/>
    <property type="match status" value="1"/>
</dbReference>
<keyword evidence="4" id="KW-0732">Signal</keyword>
<dbReference type="AlphaFoldDB" id="A0A3E2BLG4"/>
<dbReference type="Proteomes" id="UP000257323">
    <property type="component" value="Unassembled WGS sequence"/>
</dbReference>
<evidence type="ECO:0000256" key="4">
    <source>
        <dbReference type="SAM" id="SignalP"/>
    </source>
</evidence>
<dbReference type="PROSITE" id="PS51257">
    <property type="entry name" value="PROKAR_LIPOPROTEIN"/>
    <property type="match status" value="1"/>
</dbReference>
<reference evidence="5 6" key="1">
    <citation type="submission" date="2018-08" db="EMBL/GenBank/DDBJ databases">
        <title>Genome analysis of the thermophilic bacterium of the candidate phylum Aminicenantes from deep subsurface aquifer revealed its physiology and ecological role.</title>
        <authorList>
            <person name="Kadnikov V.V."/>
            <person name="Mardanov A.V."/>
            <person name="Beletsky A.V."/>
            <person name="Karnachuk O.V."/>
            <person name="Ravin N.V."/>
        </authorList>
    </citation>
    <scope>NUCLEOTIDE SEQUENCE [LARGE SCALE GENOMIC DNA]</scope>
    <source>
        <strain evidence="5">BY38</strain>
    </source>
</reference>